<dbReference type="Pfam" id="PF09835">
    <property type="entry name" value="DUF2062"/>
    <property type="match status" value="1"/>
</dbReference>
<evidence type="ECO:0000259" key="2">
    <source>
        <dbReference type="Pfam" id="PF09835"/>
    </source>
</evidence>
<feature type="transmembrane region" description="Helical" evidence="1">
    <location>
        <begin position="60"/>
        <end position="81"/>
    </location>
</feature>
<gene>
    <name evidence="3" type="ORF">C4541_11410</name>
</gene>
<name>A0A3A4QSJ8_9BACT</name>
<evidence type="ECO:0000313" key="3">
    <source>
        <dbReference type="EMBL" id="RJP56814.1"/>
    </source>
</evidence>
<organism evidence="3 4">
    <name type="scientific">Candidatus Auribacter fodinae</name>
    <dbReference type="NCBI Taxonomy" id="2093366"/>
    <lineage>
        <taxon>Bacteria</taxon>
        <taxon>Pseudomonadati</taxon>
        <taxon>Candidatus Auribacterota</taxon>
        <taxon>Candidatus Auribacteria</taxon>
        <taxon>Candidatus Auribacterales</taxon>
        <taxon>Candidatus Auribacteraceae</taxon>
        <taxon>Candidatus Auribacter</taxon>
    </lineage>
</organism>
<dbReference type="InterPro" id="IPR018639">
    <property type="entry name" value="DUF2062"/>
</dbReference>
<accession>A0A3A4QSJ8</accession>
<feature type="transmembrane region" description="Helical" evidence="1">
    <location>
        <begin position="23"/>
        <end position="53"/>
    </location>
</feature>
<feature type="domain" description="DUF2062" evidence="2">
    <location>
        <begin position="7"/>
        <end position="145"/>
    </location>
</feature>
<evidence type="ECO:0000313" key="4">
    <source>
        <dbReference type="Proteomes" id="UP000266426"/>
    </source>
</evidence>
<evidence type="ECO:0000256" key="1">
    <source>
        <dbReference type="SAM" id="Phobius"/>
    </source>
</evidence>
<keyword evidence="1" id="KW-1133">Transmembrane helix</keyword>
<sequence length="148" mass="15952">MKITKVGRLIISLLRKNSSPHQIALGGSIGVFIGCTPLYGLHTVIALVIVLLIPRINKAAVLLGTAVSLPPFMPVVAWASLKTGSMVLPAKETNPLEEFITQLNLSSFNEMYIPLLIGGIIVGLLLAGLVYPSLYFPFKSLVLRRKSS</sequence>
<dbReference type="PANTHER" id="PTHR40547">
    <property type="entry name" value="SLL0298 PROTEIN"/>
    <property type="match status" value="1"/>
</dbReference>
<proteinExistence type="predicted"/>
<feature type="transmembrane region" description="Helical" evidence="1">
    <location>
        <begin position="112"/>
        <end position="138"/>
    </location>
</feature>
<comment type="caution">
    <text evidence="3">The sequence shown here is derived from an EMBL/GenBank/DDBJ whole genome shotgun (WGS) entry which is preliminary data.</text>
</comment>
<keyword evidence="1" id="KW-0812">Transmembrane</keyword>
<keyword evidence="1" id="KW-0472">Membrane</keyword>
<dbReference type="PROSITE" id="PS51257">
    <property type="entry name" value="PROKAR_LIPOPROTEIN"/>
    <property type="match status" value="1"/>
</dbReference>
<dbReference type="PANTHER" id="PTHR40547:SF1">
    <property type="entry name" value="SLL0298 PROTEIN"/>
    <property type="match status" value="1"/>
</dbReference>
<reference evidence="3 4" key="1">
    <citation type="journal article" date="2017" name="ISME J.">
        <title>Energy and carbon metabolisms in a deep terrestrial subsurface fluid microbial community.</title>
        <authorList>
            <person name="Momper L."/>
            <person name="Jungbluth S.P."/>
            <person name="Lee M.D."/>
            <person name="Amend J.P."/>
        </authorList>
    </citation>
    <scope>NUCLEOTIDE SEQUENCE [LARGE SCALE GENOMIC DNA]</scope>
    <source>
        <strain evidence="3">SURF_26</strain>
    </source>
</reference>
<dbReference type="Proteomes" id="UP000266426">
    <property type="component" value="Unassembled WGS sequence"/>
</dbReference>
<dbReference type="AlphaFoldDB" id="A0A3A4QSJ8"/>
<dbReference type="EMBL" id="QZJZ01000090">
    <property type="protein sequence ID" value="RJP56814.1"/>
    <property type="molecule type" value="Genomic_DNA"/>
</dbReference>
<protein>
    <submittedName>
        <fullName evidence="3">DUF2062 domain-containing protein</fullName>
    </submittedName>
</protein>